<dbReference type="GO" id="GO:0016020">
    <property type="term" value="C:membrane"/>
    <property type="evidence" value="ECO:0007669"/>
    <property type="project" value="UniProtKB-SubCell"/>
</dbReference>
<dbReference type="AlphaFoldDB" id="A0A9W4XE90"/>
<comment type="caution">
    <text evidence="8">The sequence shown here is derived from an EMBL/GenBank/DDBJ whole genome shotgun (WGS) entry which is preliminary data.</text>
</comment>
<feature type="transmembrane region" description="Helical" evidence="6">
    <location>
        <begin position="176"/>
        <end position="202"/>
    </location>
</feature>
<protein>
    <recommendedName>
        <fullName evidence="7">Rhodopsin domain-containing protein</fullName>
    </recommendedName>
</protein>
<feature type="transmembrane region" description="Helical" evidence="6">
    <location>
        <begin position="134"/>
        <end position="156"/>
    </location>
</feature>
<keyword evidence="4 6" id="KW-0472">Membrane</keyword>
<keyword evidence="3 6" id="KW-1133">Transmembrane helix</keyword>
<feature type="transmembrane region" description="Helical" evidence="6">
    <location>
        <begin position="15"/>
        <end position="36"/>
    </location>
</feature>
<comment type="similarity">
    <text evidence="5">Belongs to the SAT4 family.</text>
</comment>
<evidence type="ECO:0000256" key="6">
    <source>
        <dbReference type="SAM" id="Phobius"/>
    </source>
</evidence>
<evidence type="ECO:0000256" key="4">
    <source>
        <dbReference type="ARBA" id="ARBA00023136"/>
    </source>
</evidence>
<feature type="transmembrane region" description="Helical" evidence="6">
    <location>
        <begin position="247"/>
        <end position="274"/>
    </location>
</feature>
<sequence>MEGVPLSQNEKGRKVVIILSVFMALDIFFVAARVWARHLKKQRLQFNDWALLAALVSTAAMYADITALVMYGGVGLHVTDLITNYGGMPRIHAAGKLVLAADILWNSSTLIIKVSILSLYLSIFGVTSSRFRKIVYVVMGVCVTSTVVFIIQILVLCRPLPFFWDKTLNGTCGSLPLTYLIPSLIITAEDIVVFALPMVLLWRLQTSTKKKLGAMFVFGLGLGICLIAGVRIKYVLVIKEEDFTETIWMFAIFGGLEPMLGIICASLPIIPALVAHYTRNRVMNWSTRGGSGGSTFKRSFGKNISNTSTRSGKNDFERLGDGEYPLIDNPSGHAGHMGDGIKVTTGYTVDTQPKHR</sequence>
<dbReference type="EMBL" id="CAOQHR010000001">
    <property type="protein sequence ID" value="CAI6270108.1"/>
    <property type="molecule type" value="Genomic_DNA"/>
</dbReference>
<dbReference type="PANTHER" id="PTHR33048">
    <property type="entry name" value="PTH11-LIKE INTEGRAL MEMBRANE PROTEIN (AFU_ORTHOLOGUE AFUA_5G11245)"/>
    <property type="match status" value="1"/>
</dbReference>
<organism evidence="8 9">
    <name type="scientific">Periconia digitata</name>
    <dbReference type="NCBI Taxonomy" id="1303443"/>
    <lineage>
        <taxon>Eukaryota</taxon>
        <taxon>Fungi</taxon>
        <taxon>Dikarya</taxon>
        <taxon>Ascomycota</taxon>
        <taxon>Pezizomycotina</taxon>
        <taxon>Dothideomycetes</taxon>
        <taxon>Pleosporomycetidae</taxon>
        <taxon>Pleosporales</taxon>
        <taxon>Massarineae</taxon>
        <taxon>Periconiaceae</taxon>
        <taxon>Periconia</taxon>
    </lineage>
</organism>
<dbReference type="PANTHER" id="PTHR33048:SF57">
    <property type="entry name" value="INTEGRAL MEMBRANE PROTEIN-RELATED"/>
    <property type="match status" value="1"/>
</dbReference>
<keyword evidence="2 6" id="KW-0812">Transmembrane</keyword>
<name>A0A9W4XE90_9PLEO</name>
<evidence type="ECO:0000313" key="8">
    <source>
        <dbReference type="EMBL" id="CAI6270108.1"/>
    </source>
</evidence>
<proteinExistence type="inferred from homology"/>
<dbReference type="InterPro" id="IPR049326">
    <property type="entry name" value="Rhodopsin_dom_fungi"/>
</dbReference>
<dbReference type="Proteomes" id="UP001152607">
    <property type="component" value="Unassembled WGS sequence"/>
</dbReference>
<evidence type="ECO:0000256" key="5">
    <source>
        <dbReference type="ARBA" id="ARBA00038359"/>
    </source>
</evidence>
<reference evidence="8" key="1">
    <citation type="submission" date="2023-01" db="EMBL/GenBank/DDBJ databases">
        <authorList>
            <person name="Van Ghelder C."/>
            <person name="Rancurel C."/>
        </authorList>
    </citation>
    <scope>NUCLEOTIDE SEQUENCE</scope>
    <source>
        <strain evidence="8">CNCM I-4278</strain>
    </source>
</reference>
<comment type="subcellular location">
    <subcellularLocation>
        <location evidence="1">Membrane</location>
        <topology evidence="1">Multi-pass membrane protein</topology>
    </subcellularLocation>
</comment>
<dbReference type="OrthoDB" id="10017208at2759"/>
<accession>A0A9W4XE90</accession>
<evidence type="ECO:0000256" key="1">
    <source>
        <dbReference type="ARBA" id="ARBA00004141"/>
    </source>
</evidence>
<dbReference type="InterPro" id="IPR052337">
    <property type="entry name" value="SAT4-like"/>
</dbReference>
<evidence type="ECO:0000256" key="2">
    <source>
        <dbReference type="ARBA" id="ARBA00022692"/>
    </source>
</evidence>
<evidence type="ECO:0000259" key="7">
    <source>
        <dbReference type="Pfam" id="PF20684"/>
    </source>
</evidence>
<keyword evidence="9" id="KW-1185">Reference proteome</keyword>
<feature type="transmembrane region" description="Helical" evidence="6">
    <location>
        <begin position="214"/>
        <end position="235"/>
    </location>
</feature>
<feature type="transmembrane region" description="Helical" evidence="6">
    <location>
        <begin position="103"/>
        <end position="122"/>
    </location>
</feature>
<feature type="transmembrane region" description="Helical" evidence="6">
    <location>
        <begin position="48"/>
        <end position="71"/>
    </location>
</feature>
<evidence type="ECO:0000256" key="3">
    <source>
        <dbReference type="ARBA" id="ARBA00022989"/>
    </source>
</evidence>
<dbReference type="Pfam" id="PF20684">
    <property type="entry name" value="Fung_rhodopsin"/>
    <property type="match status" value="1"/>
</dbReference>
<evidence type="ECO:0000313" key="9">
    <source>
        <dbReference type="Proteomes" id="UP001152607"/>
    </source>
</evidence>
<feature type="domain" description="Rhodopsin" evidence="7">
    <location>
        <begin position="32"/>
        <end position="274"/>
    </location>
</feature>
<gene>
    <name evidence="8" type="ORF">PDIGIT_LOCUS1690</name>
</gene>